<protein>
    <submittedName>
        <fullName evidence="2">Uncharacterized protein</fullName>
    </submittedName>
</protein>
<reference evidence="3" key="1">
    <citation type="submission" date="2011-08" db="EMBL/GenBank/DDBJ databases">
        <authorList>
            <person name="Rombauts S."/>
        </authorList>
    </citation>
    <scope>NUCLEOTIDE SEQUENCE</scope>
    <source>
        <strain evidence="3">London</strain>
    </source>
</reference>
<evidence type="ECO:0000256" key="1">
    <source>
        <dbReference type="SAM" id="Coils"/>
    </source>
</evidence>
<organism evidence="2 3">
    <name type="scientific">Tetranychus urticae</name>
    <name type="common">Two-spotted spider mite</name>
    <dbReference type="NCBI Taxonomy" id="32264"/>
    <lineage>
        <taxon>Eukaryota</taxon>
        <taxon>Metazoa</taxon>
        <taxon>Ecdysozoa</taxon>
        <taxon>Arthropoda</taxon>
        <taxon>Chelicerata</taxon>
        <taxon>Arachnida</taxon>
        <taxon>Acari</taxon>
        <taxon>Acariformes</taxon>
        <taxon>Trombidiformes</taxon>
        <taxon>Prostigmata</taxon>
        <taxon>Eleutherengona</taxon>
        <taxon>Raphignathae</taxon>
        <taxon>Tetranychoidea</taxon>
        <taxon>Tetranychidae</taxon>
        <taxon>Tetranychus</taxon>
    </lineage>
</organism>
<dbReference type="AlphaFoldDB" id="T1KWL7"/>
<dbReference type="Proteomes" id="UP000015104">
    <property type="component" value="Unassembled WGS sequence"/>
</dbReference>
<accession>T1KWL7</accession>
<reference evidence="2" key="2">
    <citation type="submission" date="2015-06" db="UniProtKB">
        <authorList>
            <consortium name="EnsemblMetazoa"/>
        </authorList>
    </citation>
    <scope>IDENTIFICATION</scope>
</reference>
<dbReference type="HOGENOM" id="CLU_740401_0_0_1"/>
<proteinExistence type="predicted"/>
<sequence length="374" mass="43271">MAYVLFFRSCGLPEARSTRFRIIPIKDIRPVPPAKIINPLDRILIKDENEPYICFAVEFGSKSSLQQKKKSVKSLENMLEDMQSKAAKIKENFESQEKVKFKISDNSILASPTEGSRGASIYEDLDSQPAKKLRRNLEKIIQHHGCISYLEMRFVNLVSISCPLHHKILEKDGILRVDWNLSNEGTITKIMAGRKYGCYQISALEHSLVRCFWTKRDYPVPDCMLELKFREQTTCENVWRCKAPDCVSIRLLYLQILGLLLQAMGETHMRMRMRMSFCASVLDEEVSLDDYYSFVKFIKFDIELAGKANFQINVSPEAIQLILYEALKNNMEKMLTAPIEISTSSYKIYYVKNHAFQVLQKVDFDVHAIRNILH</sequence>
<evidence type="ECO:0000313" key="3">
    <source>
        <dbReference type="Proteomes" id="UP000015104"/>
    </source>
</evidence>
<feature type="coiled-coil region" evidence="1">
    <location>
        <begin position="65"/>
        <end position="99"/>
    </location>
</feature>
<evidence type="ECO:0000313" key="2">
    <source>
        <dbReference type="EnsemblMetazoa" id="tetur24g02080.1"/>
    </source>
</evidence>
<dbReference type="EMBL" id="CAEY01000644">
    <property type="status" value="NOT_ANNOTATED_CDS"/>
    <property type="molecule type" value="Genomic_DNA"/>
</dbReference>
<dbReference type="EnsemblMetazoa" id="tetur24g02080.1">
    <property type="protein sequence ID" value="tetur24g02080.1"/>
    <property type="gene ID" value="tetur24g02080"/>
</dbReference>
<keyword evidence="1" id="KW-0175">Coiled coil</keyword>
<keyword evidence="3" id="KW-1185">Reference proteome</keyword>
<name>T1KWL7_TETUR</name>